<evidence type="ECO:0000256" key="1">
    <source>
        <dbReference type="ARBA" id="ARBA00004196"/>
    </source>
</evidence>
<dbReference type="CDD" id="cd01539">
    <property type="entry name" value="PBP1_GGBP"/>
    <property type="match status" value="1"/>
</dbReference>
<evidence type="ECO:0000256" key="2">
    <source>
        <dbReference type="ARBA" id="ARBA00022448"/>
    </source>
</evidence>
<keyword evidence="7" id="KW-0106">Calcium</keyword>
<keyword evidence="3" id="KW-0762">Sugar transport</keyword>
<proteinExistence type="predicted"/>
<dbReference type="GO" id="GO:0030288">
    <property type="term" value="C:outer membrane-bounded periplasmic space"/>
    <property type="evidence" value="ECO:0007669"/>
    <property type="project" value="TreeGrafter"/>
</dbReference>
<evidence type="ECO:0000256" key="5">
    <source>
        <dbReference type="ARBA" id="ARBA00022729"/>
    </source>
</evidence>
<dbReference type="GO" id="GO:0046872">
    <property type="term" value="F:metal ion binding"/>
    <property type="evidence" value="ECO:0007669"/>
    <property type="project" value="UniProtKB-KW"/>
</dbReference>
<evidence type="ECO:0000259" key="11">
    <source>
        <dbReference type="Pfam" id="PF13407"/>
    </source>
</evidence>
<dbReference type="Gene3D" id="3.40.50.2300">
    <property type="match status" value="2"/>
</dbReference>
<dbReference type="InterPro" id="IPR050555">
    <property type="entry name" value="Bact_Solute-Bind_Prot2"/>
</dbReference>
<comment type="caution">
    <text evidence="12">The sequence shown here is derived from an EMBL/GenBank/DDBJ whole genome shotgun (WGS) entry which is preliminary data.</text>
</comment>
<dbReference type="PANTHER" id="PTHR30036:SF2">
    <property type="entry name" value="D-GALACTOSE_METHYL-GALACTOSIDE BINDING PERIPLASMIC PROTEIN MGLB"/>
    <property type="match status" value="1"/>
</dbReference>
<comment type="subunit">
    <text evidence="8">The ABC transporter complex is composed of one ATP-binding protein (MglA), two transmembrane proteins (MglC) and a solute-binding protein (MglB).</text>
</comment>
<evidence type="ECO:0000256" key="10">
    <source>
        <dbReference type="SAM" id="SignalP"/>
    </source>
</evidence>
<evidence type="ECO:0000313" key="13">
    <source>
        <dbReference type="Proteomes" id="UP000757900"/>
    </source>
</evidence>
<keyword evidence="4" id="KW-0479">Metal-binding</keyword>
<evidence type="ECO:0000256" key="3">
    <source>
        <dbReference type="ARBA" id="ARBA00022597"/>
    </source>
</evidence>
<evidence type="ECO:0000256" key="4">
    <source>
        <dbReference type="ARBA" id="ARBA00022723"/>
    </source>
</evidence>
<dbReference type="Proteomes" id="UP000757900">
    <property type="component" value="Unassembled WGS sequence"/>
</dbReference>
<sequence length="339" mass="36857">MKKVITWCAIFCLFCLALVPSLSPRVQAEDKNIKIGVAFYKYDDAYMSSVRVALEKIAKEHSNVELIVNDSQNAQAKQNDQIDVMIQKGVDVLLINVVDTGAAEAVVQKAKDANIPLVLFNREPATDVVKAYDKARFVGTTAKEAGIIQGKMIAELWKSDKKYDRNGNGKLDYVMLIGDPENPEAIARTKYAVDTLTEAKIEVNKLGDQVANWDPDKAKTATDAWLAKDADNIDVIISNNDSMASGAIAALQGAGFNTDAKADKKIPVFGVDATEEAVDLIARGIMTGTVKQDAEGMAKAVFALSYNAGQGKDFLDGTDYKYDDTQVAVRIPYQAFNGQ</sequence>
<dbReference type="GO" id="GO:0030246">
    <property type="term" value="F:carbohydrate binding"/>
    <property type="evidence" value="ECO:0007669"/>
    <property type="project" value="InterPro"/>
</dbReference>
<evidence type="ECO:0000313" key="12">
    <source>
        <dbReference type="EMBL" id="MBF0934798.1"/>
    </source>
</evidence>
<reference evidence="12" key="1">
    <citation type="submission" date="2020-04" db="EMBL/GenBank/DDBJ databases">
        <title>Deep metagenomics examines the oral microbiome during advanced dental caries in children, revealing novel taxa and co-occurrences with host molecules.</title>
        <authorList>
            <person name="Baker J.L."/>
            <person name="Morton J.T."/>
            <person name="Dinis M."/>
            <person name="Alvarez R."/>
            <person name="Tran N.C."/>
            <person name="Knight R."/>
            <person name="Edlund A."/>
        </authorList>
    </citation>
    <scope>NUCLEOTIDE SEQUENCE</scope>
    <source>
        <strain evidence="12">JCVI_23_bin.16</strain>
    </source>
</reference>
<evidence type="ECO:0000256" key="9">
    <source>
        <dbReference type="ARBA" id="ARBA00034344"/>
    </source>
</evidence>
<comment type="subcellular location">
    <subcellularLocation>
        <location evidence="1">Cell envelope</location>
    </subcellularLocation>
</comment>
<keyword evidence="2" id="KW-0813">Transport</keyword>
<keyword evidence="6" id="KW-0574">Periplasm</keyword>
<dbReference type="PANTHER" id="PTHR30036">
    <property type="entry name" value="D-XYLOSE-BINDING PERIPLASMIC PROTEIN"/>
    <property type="match status" value="1"/>
</dbReference>
<evidence type="ECO:0000256" key="8">
    <source>
        <dbReference type="ARBA" id="ARBA00034323"/>
    </source>
</evidence>
<accession>A0A929MNT9</accession>
<dbReference type="InterPro" id="IPR025997">
    <property type="entry name" value="SBP_2_dom"/>
</dbReference>
<dbReference type="InterPro" id="IPR044085">
    <property type="entry name" value="MglB-like_PBP1"/>
</dbReference>
<gene>
    <name evidence="12" type="primary">mglB</name>
    <name evidence="12" type="ORF">HXK00_04025</name>
</gene>
<organism evidence="12 13">
    <name type="scientific">Abiotrophia defectiva</name>
    <name type="common">Streptococcus defectivus</name>
    <dbReference type="NCBI Taxonomy" id="46125"/>
    <lineage>
        <taxon>Bacteria</taxon>
        <taxon>Bacillati</taxon>
        <taxon>Bacillota</taxon>
        <taxon>Bacilli</taxon>
        <taxon>Lactobacillales</taxon>
        <taxon>Aerococcaceae</taxon>
        <taxon>Abiotrophia</taxon>
    </lineage>
</organism>
<dbReference type="EMBL" id="JABZFV010000069">
    <property type="protein sequence ID" value="MBF0934798.1"/>
    <property type="molecule type" value="Genomic_DNA"/>
</dbReference>
<name>A0A929MNT9_ABIDE</name>
<feature type="signal peptide" evidence="10">
    <location>
        <begin position="1"/>
        <end position="28"/>
    </location>
</feature>
<keyword evidence="5 10" id="KW-0732">Signal</keyword>
<evidence type="ECO:0000256" key="6">
    <source>
        <dbReference type="ARBA" id="ARBA00022764"/>
    </source>
</evidence>
<feature type="chain" id="PRO_5037274502" description="D-galactose/methyl-galactoside binding periplasmic protein MglB" evidence="10">
    <location>
        <begin position="29"/>
        <end position="339"/>
    </location>
</feature>
<feature type="domain" description="Periplasmic binding protein" evidence="11">
    <location>
        <begin position="35"/>
        <end position="312"/>
    </location>
</feature>
<protein>
    <recommendedName>
        <fullName evidence="9">D-galactose/methyl-galactoside binding periplasmic protein MglB</fullName>
    </recommendedName>
</protein>
<dbReference type="InterPro" id="IPR028082">
    <property type="entry name" value="Peripla_BP_I"/>
</dbReference>
<dbReference type="AlphaFoldDB" id="A0A929MNT9"/>
<evidence type="ECO:0000256" key="7">
    <source>
        <dbReference type="ARBA" id="ARBA00022837"/>
    </source>
</evidence>
<dbReference type="SUPFAM" id="SSF53822">
    <property type="entry name" value="Periplasmic binding protein-like I"/>
    <property type="match status" value="1"/>
</dbReference>
<dbReference type="Pfam" id="PF13407">
    <property type="entry name" value="Peripla_BP_4"/>
    <property type="match status" value="1"/>
</dbReference>